<accession>A0A4C1X9C4</accession>
<sequence length="118" mass="13314">MRELQLARTLDAMQRAHGRSLPAAAGRDRARAPNEATRKKFSELFYTSMPPRSSLRLPERYVISVTAALNKNNGSIRLPAVVEEAPWRRRRVSRKCAIEKTSIKAGINVPLCFIAREP</sequence>
<dbReference type="EMBL" id="BGZK01000766">
    <property type="protein sequence ID" value="GBP59640.1"/>
    <property type="molecule type" value="Genomic_DNA"/>
</dbReference>
<name>A0A4C1X9C4_EUMVA</name>
<dbReference type="AlphaFoldDB" id="A0A4C1X9C4"/>
<proteinExistence type="predicted"/>
<evidence type="ECO:0000313" key="2">
    <source>
        <dbReference type="EMBL" id="GBP59640.1"/>
    </source>
</evidence>
<feature type="compositionally biased region" description="Basic and acidic residues" evidence="1">
    <location>
        <begin position="26"/>
        <end position="36"/>
    </location>
</feature>
<evidence type="ECO:0000256" key="1">
    <source>
        <dbReference type="SAM" id="MobiDB-lite"/>
    </source>
</evidence>
<gene>
    <name evidence="2" type="ORF">EVAR_46008_1</name>
</gene>
<organism evidence="2 3">
    <name type="scientific">Eumeta variegata</name>
    <name type="common">Bagworm moth</name>
    <name type="synonym">Eumeta japonica</name>
    <dbReference type="NCBI Taxonomy" id="151549"/>
    <lineage>
        <taxon>Eukaryota</taxon>
        <taxon>Metazoa</taxon>
        <taxon>Ecdysozoa</taxon>
        <taxon>Arthropoda</taxon>
        <taxon>Hexapoda</taxon>
        <taxon>Insecta</taxon>
        <taxon>Pterygota</taxon>
        <taxon>Neoptera</taxon>
        <taxon>Endopterygota</taxon>
        <taxon>Lepidoptera</taxon>
        <taxon>Glossata</taxon>
        <taxon>Ditrysia</taxon>
        <taxon>Tineoidea</taxon>
        <taxon>Psychidae</taxon>
        <taxon>Oiketicinae</taxon>
        <taxon>Eumeta</taxon>
    </lineage>
</organism>
<comment type="caution">
    <text evidence="2">The sequence shown here is derived from an EMBL/GenBank/DDBJ whole genome shotgun (WGS) entry which is preliminary data.</text>
</comment>
<evidence type="ECO:0000313" key="3">
    <source>
        <dbReference type="Proteomes" id="UP000299102"/>
    </source>
</evidence>
<feature type="region of interest" description="Disordered" evidence="1">
    <location>
        <begin position="15"/>
        <end position="36"/>
    </location>
</feature>
<dbReference type="Proteomes" id="UP000299102">
    <property type="component" value="Unassembled WGS sequence"/>
</dbReference>
<protein>
    <submittedName>
        <fullName evidence="2">Uncharacterized protein</fullName>
    </submittedName>
</protein>
<reference evidence="2 3" key="1">
    <citation type="journal article" date="2019" name="Commun. Biol.">
        <title>The bagworm genome reveals a unique fibroin gene that provides high tensile strength.</title>
        <authorList>
            <person name="Kono N."/>
            <person name="Nakamura H."/>
            <person name="Ohtoshi R."/>
            <person name="Tomita M."/>
            <person name="Numata K."/>
            <person name="Arakawa K."/>
        </authorList>
    </citation>
    <scope>NUCLEOTIDE SEQUENCE [LARGE SCALE GENOMIC DNA]</scope>
</reference>
<keyword evidence="3" id="KW-1185">Reference proteome</keyword>